<evidence type="ECO:0000313" key="2">
    <source>
        <dbReference type="EMBL" id="MBC8628487.1"/>
    </source>
</evidence>
<feature type="transmembrane region" description="Helical" evidence="1">
    <location>
        <begin position="114"/>
        <end position="133"/>
    </location>
</feature>
<name>A0ABR7PB35_9FIRM</name>
<dbReference type="Proteomes" id="UP000661649">
    <property type="component" value="Unassembled WGS sequence"/>
</dbReference>
<keyword evidence="1" id="KW-0812">Transmembrane</keyword>
<evidence type="ECO:0000313" key="3">
    <source>
        <dbReference type="Proteomes" id="UP000661649"/>
    </source>
</evidence>
<keyword evidence="1" id="KW-0472">Membrane</keyword>
<protein>
    <submittedName>
        <fullName evidence="2">ABC-2 family transporter protein</fullName>
    </submittedName>
</protein>
<feature type="transmembrane region" description="Helical" evidence="1">
    <location>
        <begin position="145"/>
        <end position="173"/>
    </location>
</feature>
<feature type="transmembrane region" description="Helical" evidence="1">
    <location>
        <begin position="236"/>
        <end position="258"/>
    </location>
</feature>
<dbReference type="PANTHER" id="PTHR36832">
    <property type="entry name" value="SLR1174 PROTEIN-RELATED"/>
    <property type="match status" value="1"/>
</dbReference>
<dbReference type="InterPro" id="IPR010390">
    <property type="entry name" value="ABC-2_transporter-like"/>
</dbReference>
<accession>A0ABR7PB35</accession>
<reference evidence="2 3" key="1">
    <citation type="submission" date="2020-08" db="EMBL/GenBank/DDBJ databases">
        <title>Genome public.</title>
        <authorList>
            <person name="Liu C."/>
            <person name="Sun Q."/>
        </authorList>
    </citation>
    <scope>NUCLEOTIDE SEQUENCE [LARGE SCALE GENOMIC DNA]</scope>
    <source>
        <strain evidence="2 3">3_YM_SP_D4_24.mj</strain>
    </source>
</reference>
<comment type="caution">
    <text evidence="2">The sequence shown here is derived from an EMBL/GenBank/DDBJ whole genome shotgun (WGS) entry which is preliminary data.</text>
</comment>
<dbReference type="RefSeq" id="WP_118701555.1">
    <property type="nucleotide sequence ID" value="NZ_JACRTP010000003.1"/>
</dbReference>
<dbReference type="PANTHER" id="PTHR36832:SF1">
    <property type="entry name" value="SLR1174 PROTEIN"/>
    <property type="match status" value="1"/>
</dbReference>
<sequence>MNKIKQWFYMIRLVFVEHLAYIEAQWFDIVGTIVSVFLYYAIWQIIFKKYDSISGYTLNQMTSYIILSRVLSSQFSDGINETLAQWIYSGQIGTELTRPVSIFTILWTRRIGEFIFFAVFKAMPTLFIAFFVLGGTLPFNITYTFLFVISILISIGIMFMIELLFGMLCCYTLTHYALSFTKTSIMEFLSGGIIPLFLLPGFLEKILNMLPFAGMVYIPINLYLGKISCFEGMKFIFIEIIWIIIFALINSMLFRHVIKKVVVQGG</sequence>
<feature type="transmembrane region" description="Helical" evidence="1">
    <location>
        <begin position="20"/>
        <end position="42"/>
    </location>
</feature>
<dbReference type="Pfam" id="PF06182">
    <property type="entry name" value="ABC2_membrane_6"/>
    <property type="match status" value="1"/>
</dbReference>
<keyword evidence="3" id="KW-1185">Reference proteome</keyword>
<organism evidence="2 3">
    <name type="scientific">Blautia stercoris</name>
    <dbReference type="NCBI Taxonomy" id="871664"/>
    <lineage>
        <taxon>Bacteria</taxon>
        <taxon>Bacillati</taxon>
        <taxon>Bacillota</taxon>
        <taxon>Clostridia</taxon>
        <taxon>Lachnospirales</taxon>
        <taxon>Lachnospiraceae</taxon>
        <taxon>Blautia</taxon>
    </lineage>
</organism>
<dbReference type="EMBL" id="JACRTP010000003">
    <property type="protein sequence ID" value="MBC8628487.1"/>
    <property type="molecule type" value="Genomic_DNA"/>
</dbReference>
<keyword evidence="1" id="KW-1133">Transmembrane helix</keyword>
<gene>
    <name evidence="2" type="ORF">H8712_07650</name>
</gene>
<feature type="transmembrane region" description="Helical" evidence="1">
    <location>
        <begin position="209"/>
        <end position="224"/>
    </location>
</feature>
<proteinExistence type="predicted"/>
<evidence type="ECO:0000256" key="1">
    <source>
        <dbReference type="SAM" id="Phobius"/>
    </source>
</evidence>